<dbReference type="Proteomes" id="UP000780801">
    <property type="component" value="Unassembled WGS sequence"/>
</dbReference>
<evidence type="ECO:0000313" key="2">
    <source>
        <dbReference type="Proteomes" id="UP000780801"/>
    </source>
</evidence>
<protein>
    <recommendedName>
        <fullName evidence="3">F-box domain-containing protein</fullName>
    </recommendedName>
</protein>
<reference evidence="1" key="1">
    <citation type="journal article" date="2020" name="Fungal Divers.">
        <title>Resolving the Mortierellaceae phylogeny through synthesis of multi-gene phylogenetics and phylogenomics.</title>
        <authorList>
            <person name="Vandepol N."/>
            <person name="Liber J."/>
            <person name="Desiro A."/>
            <person name="Na H."/>
            <person name="Kennedy M."/>
            <person name="Barry K."/>
            <person name="Grigoriev I.V."/>
            <person name="Miller A.N."/>
            <person name="O'Donnell K."/>
            <person name="Stajich J.E."/>
            <person name="Bonito G."/>
        </authorList>
    </citation>
    <scope>NUCLEOTIDE SEQUENCE</scope>
    <source>
        <strain evidence="1">KOD1015</strain>
    </source>
</reference>
<evidence type="ECO:0008006" key="3">
    <source>
        <dbReference type="Google" id="ProtNLM"/>
    </source>
</evidence>
<gene>
    <name evidence="1" type="ORF">BGW38_004593</name>
</gene>
<dbReference type="InterPro" id="IPR036047">
    <property type="entry name" value="F-box-like_dom_sf"/>
</dbReference>
<sequence>MEKALSIPEIRMHIGRFLSTRDLKSCAVLSRAWAESLTPWLWWSVTVRSKDNPGFIETVSKHAGHVRSLCLGGHNLSKKQYVQFQALKFIKFTNDPTNPSFEDNIIALIKRNRPTLGYLRAGNCRGMKTETLRAILDSPSLKSLSLVNLALREKELAEELLQTFTRMTRLDIVKLNPSGWSMLCTPTQVFCHLTSLRITVLEHPDHLGFLKACPNLRRLITNLKNTITRNEFTRALLASCPKLHALYYCHDLDSTIGDMNRLIQGLPPMKYLQVKNLKSSYYVTTPNMFSRHFATLQVVRFDFLYICSGQKLLTILTSCPNLRYISGGSLRSQDIDPLTPWVCLGLEYFDSRILWHPEEQAMLPTLWMQLSRLTRLCYLTIGSMAQSSPTSNITSFGLDEGLKLLEPLKQLAHFETLGPSLEWHEKEVEWVIQSWPCLCSIHGEIQQDEEERKDLWKRLNYAGIYLRNHPDDISDYINSL</sequence>
<proteinExistence type="predicted"/>
<dbReference type="InterPro" id="IPR032675">
    <property type="entry name" value="LRR_dom_sf"/>
</dbReference>
<accession>A0A9P6FR25</accession>
<evidence type="ECO:0000313" key="1">
    <source>
        <dbReference type="EMBL" id="KAF9579231.1"/>
    </source>
</evidence>
<dbReference type="SUPFAM" id="SSF52047">
    <property type="entry name" value="RNI-like"/>
    <property type="match status" value="1"/>
</dbReference>
<dbReference type="SUPFAM" id="SSF81383">
    <property type="entry name" value="F-box domain"/>
    <property type="match status" value="1"/>
</dbReference>
<dbReference type="OrthoDB" id="2432222at2759"/>
<dbReference type="EMBL" id="JAABOA010002927">
    <property type="protein sequence ID" value="KAF9579231.1"/>
    <property type="molecule type" value="Genomic_DNA"/>
</dbReference>
<name>A0A9P6FR25_9FUNG</name>
<dbReference type="AlphaFoldDB" id="A0A9P6FR25"/>
<organism evidence="1 2">
    <name type="scientific">Lunasporangiospora selenospora</name>
    <dbReference type="NCBI Taxonomy" id="979761"/>
    <lineage>
        <taxon>Eukaryota</taxon>
        <taxon>Fungi</taxon>
        <taxon>Fungi incertae sedis</taxon>
        <taxon>Mucoromycota</taxon>
        <taxon>Mortierellomycotina</taxon>
        <taxon>Mortierellomycetes</taxon>
        <taxon>Mortierellales</taxon>
        <taxon>Mortierellaceae</taxon>
        <taxon>Lunasporangiospora</taxon>
    </lineage>
</organism>
<dbReference type="Gene3D" id="3.80.10.10">
    <property type="entry name" value="Ribonuclease Inhibitor"/>
    <property type="match status" value="1"/>
</dbReference>
<comment type="caution">
    <text evidence="1">The sequence shown here is derived from an EMBL/GenBank/DDBJ whole genome shotgun (WGS) entry which is preliminary data.</text>
</comment>
<keyword evidence="2" id="KW-1185">Reference proteome</keyword>